<feature type="domain" description="Zeta toxin" evidence="3">
    <location>
        <begin position="49"/>
        <end position="202"/>
    </location>
</feature>
<organism evidence="4">
    <name type="scientific">hydrothermal vent metagenome</name>
    <dbReference type="NCBI Taxonomy" id="652676"/>
    <lineage>
        <taxon>unclassified sequences</taxon>
        <taxon>metagenomes</taxon>
        <taxon>ecological metagenomes</taxon>
    </lineage>
</organism>
<evidence type="ECO:0000259" key="3">
    <source>
        <dbReference type="Pfam" id="PF06414"/>
    </source>
</evidence>
<gene>
    <name evidence="4" type="ORF">MNB_SV-9-697</name>
</gene>
<keyword evidence="2" id="KW-0067">ATP-binding</keyword>
<dbReference type="InterPro" id="IPR010488">
    <property type="entry name" value="Zeta_toxin_domain"/>
</dbReference>
<dbReference type="Pfam" id="PF06414">
    <property type="entry name" value="Zeta_toxin"/>
    <property type="match status" value="1"/>
</dbReference>
<dbReference type="InterPro" id="IPR018247">
    <property type="entry name" value="EF_Hand_1_Ca_BS"/>
</dbReference>
<keyword evidence="1" id="KW-0547">Nucleotide-binding</keyword>
<dbReference type="GO" id="GO:0016301">
    <property type="term" value="F:kinase activity"/>
    <property type="evidence" value="ECO:0007669"/>
    <property type="project" value="InterPro"/>
</dbReference>
<dbReference type="EMBL" id="FPHG01000033">
    <property type="protein sequence ID" value="SFV57731.1"/>
    <property type="molecule type" value="Genomic_DNA"/>
</dbReference>
<accession>A0A1W1BWA0</accession>
<dbReference type="AlphaFoldDB" id="A0A1W1BWA0"/>
<dbReference type="SUPFAM" id="SSF52540">
    <property type="entry name" value="P-loop containing nucleoside triphosphate hydrolases"/>
    <property type="match status" value="1"/>
</dbReference>
<evidence type="ECO:0000256" key="1">
    <source>
        <dbReference type="ARBA" id="ARBA00022741"/>
    </source>
</evidence>
<proteinExistence type="predicted"/>
<reference evidence="4" key="1">
    <citation type="submission" date="2016-10" db="EMBL/GenBank/DDBJ databases">
        <authorList>
            <person name="de Groot N.N."/>
        </authorList>
    </citation>
    <scope>NUCLEOTIDE SEQUENCE</scope>
</reference>
<evidence type="ECO:0000256" key="2">
    <source>
        <dbReference type="ARBA" id="ARBA00022840"/>
    </source>
</evidence>
<protein>
    <recommendedName>
        <fullName evidence="3">Zeta toxin domain-containing protein</fullName>
    </recommendedName>
</protein>
<evidence type="ECO:0000313" key="4">
    <source>
        <dbReference type="EMBL" id="SFV57731.1"/>
    </source>
</evidence>
<dbReference type="GO" id="GO:0005524">
    <property type="term" value="F:ATP binding"/>
    <property type="evidence" value="ECO:0007669"/>
    <property type="project" value="UniProtKB-KW"/>
</dbReference>
<dbReference type="InterPro" id="IPR027417">
    <property type="entry name" value="P-loop_NTPase"/>
</dbReference>
<dbReference type="Gene3D" id="3.40.50.300">
    <property type="entry name" value="P-loop containing nucleotide triphosphate hydrolases"/>
    <property type="match status" value="1"/>
</dbReference>
<dbReference type="PROSITE" id="PS00018">
    <property type="entry name" value="EF_HAND_1"/>
    <property type="match status" value="1"/>
</dbReference>
<sequence length="246" mass="28910">MPSDELLKVLFDTKIELEKTLNLTPNEIQKEALEYFKTNKKRIFETFISNKDDTKKLYLSAGASGAGKSEFVKSLNRRYNLNVIDTDEIRKLFPYYSGTNANLFQKASIKTVEYLLDNSFKYNYSFILDTNLANFSVADKNIKRALKRDYTIEIYFIYRNYNDCKKLTQIREENEARVVPQKIFNQKAKGSLDTIKQISKEYNDEPNLSFTIIDLDRDDMISSSEIESLQSRLEFYERELELYLIS</sequence>
<name>A0A1W1BWA0_9ZZZZ</name>